<organism evidence="2 3">
    <name type="scientific">Peribacillus deserti</name>
    <dbReference type="NCBI Taxonomy" id="673318"/>
    <lineage>
        <taxon>Bacteria</taxon>
        <taxon>Bacillati</taxon>
        <taxon>Bacillota</taxon>
        <taxon>Bacilli</taxon>
        <taxon>Bacillales</taxon>
        <taxon>Bacillaceae</taxon>
        <taxon>Peribacillus</taxon>
    </lineage>
</organism>
<keyword evidence="1" id="KW-1133">Transmembrane helix</keyword>
<keyword evidence="1" id="KW-0472">Membrane</keyword>
<protein>
    <submittedName>
        <fullName evidence="2">Uncharacterized protein</fullName>
    </submittedName>
</protein>
<accession>A0A2N5M229</accession>
<evidence type="ECO:0000256" key="1">
    <source>
        <dbReference type="SAM" id="Phobius"/>
    </source>
</evidence>
<evidence type="ECO:0000313" key="2">
    <source>
        <dbReference type="EMBL" id="PLT28333.1"/>
    </source>
</evidence>
<keyword evidence="1" id="KW-0812">Transmembrane</keyword>
<comment type="caution">
    <text evidence="2">The sequence shown here is derived from an EMBL/GenBank/DDBJ whole genome shotgun (WGS) entry which is preliminary data.</text>
</comment>
<feature type="transmembrane region" description="Helical" evidence="1">
    <location>
        <begin position="20"/>
        <end position="38"/>
    </location>
</feature>
<name>A0A2N5M229_9BACI</name>
<evidence type="ECO:0000313" key="3">
    <source>
        <dbReference type="Proteomes" id="UP000234748"/>
    </source>
</evidence>
<keyword evidence="3" id="KW-1185">Reference proteome</keyword>
<dbReference type="AlphaFoldDB" id="A0A2N5M229"/>
<proteinExistence type="predicted"/>
<sequence>MCEPGGATGRGRSSVVSATMATQQVFFIGLNKALPLFYQVRPRRRRRGGSPHAPKVREHPGTEINFLDNSNKVSENSLFLCIPAFLEALSFTA</sequence>
<dbReference type="EMBL" id="PGUY01000062">
    <property type="protein sequence ID" value="PLT28333.1"/>
    <property type="molecule type" value="Genomic_DNA"/>
</dbReference>
<gene>
    <name evidence="2" type="ORF">CUU66_19135</name>
</gene>
<reference evidence="2 3" key="1">
    <citation type="submission" date="2017-11" db="EMBL/GenBank/DDBJ databases">
        <title>Comparitive Functional Genomics of Dry Heat Resistant strains isolated from the Viking Spacecraft.</title>
        <authorList>
            <person name="Seuylemezian A."/>
            <person name="Cooper K."/>
            <person name="Vaishampayan P."/>
        </authorList>
    </citation>
    <scope>NUCLEOTIDE SEQUENCE [LARGE SCALE GENOMIC DNA]</scope>
    <source>
        <strain evidence="2 3">V1-29</strain>
    </source>
</reference>
<dbReference type="Proteomes" id="UP000234748">
    <property type="component" value="Unassembled WGS sequence"/>
</dbReference>